<evidence type="ECO:0000256" key="3">
    <source>
        <dbReference type="ARBA" id="ARBA00023004"/>
    </source>
</evidence>
<dbReference type="EMBL" id="KY929215">
    <property type="protein sequence ID" value="ASW22248.1"/>
    <property type="molecule type" value="mRNA"/>
</dbReference>
<feature type="binding site" evidence="4">
    <location>
        <position position="26"/>
    </location>
    <ligand>
        <name>Fe cation</name>
        <dbReference type="ChEBI" id="CHEBI:24875"/>
        <label>1</label>
    </ligand>
</feature>
<dbReference type="PANTHER" id="PTHR37164">
    <property type="entry name" value="BACTERIOHEMERYTHRIN"/>
    <property type="match status" value="1"/>
</dbReference>
<dbReference type="Pfam" id="PF01814">
    <property type="entry name" value="Hemerythrin"/>
    <property type="match status" value="1"/>
</dbReference>
<evidence type="ECO:0000313" key="6">
    <source>
        <dbReference type="EMBL" id="ASW22248.1"/>
    </source>
</evidence>
<evidence type="ECO:0000256" key="1">
    <source>
        <dbReference type="ARBA" id="ARBA00010587"/>
    </source>
</evidence>
<dbReference type="NCBIfam" id="TIGR00058">
    <property type="entry name" value="Hemerythrin"/>
    <property type="match status" value="1"/>
</dbReference>
<feature type="domain" description="Hemerythrin-like" evidence="5">
    <location>
        <begin position="19"/>
        <end position="119"/>
    </location>
</feature>
<organism evidence="6">
    <name type="scientific">Aulodrilus japonicus</name>
    <dbReference type="NCBI Taxonomy" id="2020002"/>
    <lineage>
        <taxon>Eukaryota</taxon>
        <taxon>Metazoa</taxon>
        <taxon>Spiralia</taxon>
        <taxon>Lophotrochozoa</taxon>
        <taxon>Annelida</taxon>
        <taxon>Clitellata</taxon>
        <taxon>Oligochaeta</taxon>
        <taxon>Tubificida</taxon>
        <taxon>Tubificina</taxon>
        <taxon>Naididae</taxon>
        <taxon>Tubificinae</taxon>
        <taxon>Aulodrilus</taxon>
    </lineage>
</organism>
<keyword evidence="3 4" id="KW-0408">Iron</keyword>
<dbReference type="InterPro" id="IPR012827">
    <property type="entry name" value="Hemerythrin_metal-bd"/>
</dbReference>
<keyword evidence="2 4" id="KW-0479">Metal-binding</keyword>
<dbReference type="InterPro" id="IPR016131">
    <property type="entry name" value="Haemerythrin_Fe_BS"/>
</dbReference>
<dbReference type="InterPro" id="IPR002063">
    <property type="entry name" value="Haemerythrin"/>
</dbReference>
<dbReference type="InterPro" id="IPR012312">
    <property type="entry name" value="Hemerythrin-like"/>
</dbReference>
<feature type="binding site" evidence="4">
    <location>
        <position position="56"/>
    </location>
    <ligand>
        <name>Fe cation</name>
        <dbReference type="ChEBI" id="CHEBI:24875"/>
        <label>1</label>
    </ligand>
</feature>
<feature type="binding site" evidence="4">
    <location>
        <position position="79"/>
    </location>
    <ligand>
        <name>Fe cation</name>
        <dbReference type="ChEBI" id="CHEBI:24875"/>
        <label>2</label>
    </ligand>
</feature>
<sequence>MSFPIPEPYRWDESFAVFYQTIDDEHKGLFDGIFKCANSPSDGAALTDLAQLVKHHFATEEAMFKKANYSEYEAHKKLHDEFVETLGTLSTPLSADTIKFAKEWLVNHIKCTDFKYKGKL</sequence>
<dbReference type="InterPro" id="IPR035938">
    <property type="entry name" value="Hemerythrin-like_sf"/>
</dbReference>
<evidence type="ECO:0000259" key="5">
    <source>
        <dbReference type="Pfam" id="PF01814"/>
    </source>
</evidence>
<dbReference type="PIRSF" id="PIRSF002033">
    <property type="entry name" value="Hemerythrin"/>
    <property type="match status" value="1"/>
</dbReference>
<dbReference type="InterPro" id="IPR050669">
    <property type="entry name" value="Hemerythrin"/>
</dbReference>
<feature type="binding site" evidence="4">
    <location>
        <position position="60"/>
    </location>
    <ligand>
        <name>Fe cation</name>
        <dbReference type="ChEBI" id="CHEBI:24875"/>
        <label>2</label>
    </ligand>
</feature>
<proteinExistence type="evidence at transcript level"/>
<dbReference type="PANTHER" id="PTHR37164:SF1">
    <property type="entry name" value="BACTERIOHEMERYTHRIN"/>
    <property type="match status" value="1"/>
</dbReference>
<dbReference type="Gene3D" id="1.20.120.50">
    <property type="entry name" value="Hemerythrin-like"/>
    <property type="match status" value="1"/>
</dbReference>
<protein>
    <submittedName>
        <fullName evidence="6">Hemerythrin</fullName>
    </submittedName>
</protein>
<feature type="binding site" evidence="4">
    <location>
        <position position="113"/>
    </location>
    <ligand>
        <name>Fe cation</name>
        <dbReference type="ChEBI" id="CHEBI:24875"/>
        <label>1</label>
    </ligand>
</feature>
<feature type="binding site" evidence="4">
    <location>
        <position position="60"/>
    </location>
    <ligand>
        <name>Fe cation</name>
        <dbReference type="ChEBI" id="CHEBI:24875"/>
        <label>1</label>
    </ligand>
</feature>
<dbReference type="AlphaFoldDB" id="A0A286MJS0"/>
<dbReference type="CDD" id="cd12107">
    <property type="entry name" value="Hemerythrin"/>
    <property type="match status" value="1"/>
</dbReference>
<dbReference type="PROSITE" id="PS00550">
    <property type="entry name" value="HEMERYTHRINS"/>
    <property type="match status" value="1"/>
</dbReference>
<reference evidence="6" key="1">
    <citation type="submission" date="2017-04" db="EMBL/GenBank/DDBJ databases">
        <title>Broad phylogenetic occurrence of the oxygen-binding hemerythrins in bilaterians.</title>
        <authorList>
            <person name="Costa-Paiva E.M."/>
            <person name="Schrago C.G."/>
            <person name="Halanych K.M."/>
        </authorList>
    </citation>
    <scope>NUCLEOTIDE SEQUENCE</scope>
    <source>
        <strain evidence="6">Aulodri2</strain>
    </source>
</reference>
<dbReference type="SUPFAM" id="SSF47188">
    <property type="entry name" value="Hemerythrin-like"/>
    <property type="match status" value="1"/>
</dbReference>
<dbReference type="PRINTS" id="PR00186">
    <property type="entry name" value="HEMERYTHRIN"/>
</dbReference>
<accession>A0A286MJS0</accession>
<name>A0A286MJS0_9ANNE</name>
<evidence type="ECO:0000256" key="4">
    <source>
        <dbReference type="PIRSR" id="PIRSR002033-1"/>
    </source>
</evidence>
<feature type="binding site" evidence="4">
    <location>
        <position position="108"/>
    </location>
    <ligand>
        <name>Fe cation</name>
        <dbReference type="ChEBI" id="CHEBI:24875"/>
        <label>2</label>
    </ligand>
</feature>
<comment type="similarity">
    <text evidence="1">Belongs to the hemerythrin family.</text>
</comment>
<feature type="binding site" evidence="4">
    <location>
        <position position="75"/>
    </location>
    <ligand>
        <name>Fe cation</name>
        <dbReference type="ChEBI" id="CHEBI:24875"/>
        <label>2</label>
    </ligand>
</feature>
<feature type="binding site" evidence="4">
    <location>
        <position position="113"/>
    </location>
    <ligand>
        <name>Fe cation</name>
        <dbReference type="ChEBI" id="CHEBI:24875"/>
        <label>2</label>
    </ligand>
</feature>
<evidence type="ECO:0000256" key="2">
    <source>
        <dbReference type="ARBA" id="ARBA00022723"/>
    </source>
</evidence>
<dbReference type="GO" id="GO:0005506">
    <property type="term" value="F:iron ion binding"/>
    <property type="evidence" value="ECO:0007669"/>
    <property type="project" value="InterPro"/>
</dbReference>
<dbReference type="NCBIfam" id="TIGR02481">
    <property type="entry name" value="hemeryth_dom"/>
    <property type="match status" value="1"/>
</dbReference>